<accession>A0ABD4E3I4</accession>
<organism evidence="1 2">
    <name type="scientific">Burkholderia ubonensis</name>
    <dbReference type="NCBI Taxonomy" id="101571"/>
    <lineage>
        <taxon>Bacteria</taxon>
        <taxon>Pseudomonadati</taxon>
        <taxon>Pseudomonadota</taxon>
        <taxon>Betaproteobacteria</taxon>
        <taxon>Burkholderiales</taxon>
        <taxon>Burkholderiaceae</taxon>
        <taxon>Burkholderia</taxon>
        <taxon>Burkholderia cepacia complex</taxon>
    </lineage>
</organism>
<dbReference type="InterPro" id="IPR057895">
    <property type="entry name" value="Mom"/>
</dbReference>
<sequence>MSLVIVPVSLAEANAFVEARHRHHKPVAGHKFSIGVADGGAIVGVAIIGRPVARHSDDGLTLEVNRCCTDGSRNACSMLYGAAWRASKAMGYRRLITYTLPDEGGASLRAAGWAVVGLRGGGNWNVPSRPRVDTDHLLRGQKLLWEALA</sequence>
<proteinExistence type="predicted"/>
<dbReference type="EMBL" id="LPAD01000071">
    <property type="protein sequence ID" value="KVN83464.1"/>
    <property type="molecule type" value="Genomic_DNA"/>
</dbReference>
<dbReference type="Proteomes" id="UP000057910">
    <property type="component" value="Unassembled WGS sequence"/>
</dbReference>
<dbReference type="NCBIfam" id="NF045478">
    <property type="entry name" value="XF1762_fam"/>
    <property type="match status" value="1"/>
</dbReference>
<comment type="caution">
    <text evidence="1">The sequence shown here is derived from an EMBL/GenBank/DDBJ whole genome shotgun (WGS) entry which is preliminary data.</text>
</comment>
<dbReference type="InterPro" id="IPR053780">
    <property type="entry name" value="Gp66-like"/>
</dbReference>
<reference evidence="1 2" key="1">
    <citation type="submission" date="2015-11" db="EMBL/GenBank/DDBJ databases">
        <title>Expanding the genomic diversity of Burkholderia species for the development of highly accurate diagnostics.</title>
        <authorList>
            <person name="Sahl J."/>
            <person name="Keim P."/>
            <person name="Wagner D."/>
        </authorList>
    </citation>
    <scope>NUCLEOTIDE SEQUENCE [LARGE SCALE GENOMIC DNA]</scope>
    <source>
        <strain evidence="1 2">MSMB1585WGS</strain>
    </source>
</reference>
<protein>
    <recommendedName>
        <fullName evidence="3">N-acetyltransferase domain-containing protein</fullName>
    </recommendedName>
</protein>
<dbReference type="Pfam" id="PF25680">
    <property type="entry name" value="Mom"/>
    <property type="match status" value="1"/>
</dbReference>
<evidence type="ECO:0008006" key="3">
    <source>
        <dbReference type="Google" id="ProtNLM"/>
    </source>
</evidence>
<gene>
    <name evidence="1" type="ORF">WJ68_16260</name>
</gene>
<dbReference type="AlphaFoldDB" id="A0ABD4E3I4"/>
<evidence type="ECO:0000313" key="2">
    <source>
        <dbReference type="Proteomes" id="UP000057910"/>
    </source>
</evidence>
<dbReference type="RefSeq" id="WP_060040319.1">
    <property type="nucleotide sequence ID" value="NZ_LPAD01000071.1"/>
</dbReference>
<name>A0ABD4E3I4_9BURK</name>
<evidence type="ECO:0000313" key="1">
    <source>
        <dbReference type="EMBL" id="KVN83464.1"/>
    </source>
</evidence>